<evidence type="ECO:0000256" key="2">
    <source>
        <dbReference type="SAM" id="MobiDB-lite"/>
    </source>
</evidence>
<feature type="coiled-coil region" evidence="1">
    <location>
        <begin position="58"/>
        <end position="85"/>
    </location>
</feature>
<feature type="region of interest" description="Disordered" evidence="2">
    <location>
        <begin position="1"/>
        <end position="33"/>
    </location>
</feature>
<evidence type="ECO:0000256" key="1">
    <source>
        <dbReference type="SAM" id="Coils"/>
    </source>
</evidence>
<reference evidence="4 5" key="1">
    <citation type="submission" date="2020-07" db="EMBL/GenBank/DDBJ databases">
        <title>Genomic Encyclopedia of Type Strains, Phase IV (KMG-IV): sequencing the most valuable type-strain genomes for metagenomic binning, comparative biology and taxonomic classification.</title>
        <authorList>
            <person name="Goeker M."/>
        </authorList>
    </citation>
    <scope>NUCLEOTIDE SEQUENCE [LARGE SCALE GENOMIC DNA]</scope>
    <source>
        <strain evidence="4 5">DSM 17721</strain>
    </source>
</reference>
<feature type="domain" description="Rho termination factor-like N-terminal" evidence="3">
    <location>
        <begin position="12"/>
        <end position="55"/>
    </location>
</feature>
<dbReference type="GO" id="GO:0006353">
    <property type="term" value="P:DNA-templated transcription termination"/>
    <property type="evidence" value="ECO:0007669"/>
    <property type="project" value="InterPro"/>
</dbReference>
<dbReference type="Pfam" id="PF07498">
    <property type="entry name" value="Rho_N"/>
    <property type="match status" value="1"/>
</dbReference>
<dbReference type="RefSeq" id="WP_181550445.1">
    <property type="nucleotide sequence ID" value="NZ_JACDUS010000002.1"/>
</dbReference>
<keyword evidence="1" id="KW-0175">Coiled coil</keyword>
<organism evidence="4 5">
    <name type="scientific">Desulfosalsimonas propionicica</name>
    <dbReference type="NCBI Taxonomy" id="332175"/>
    <lineage>
        <taxon>Bacteria</taxon>
        <taxon>Pseudomonadati</taxon>
        <taxon>Thermodesulfobacteriota</taxon>
        <taxon>Desulfobacteria</taxon>
        <taxon>Desulfobacterales</taxon>
        <taxon>Desulfosalsimonadaceae</taxon>
        <taxon>Desulfosalsimonas</taxon>
    </lineage>
</organism>
<evidence type="ECO:0000313" key="4">
    <source>
        <dbReference type="EMBL" id="MBA2880790.1"/>
    </source>
</evidence>
<keyword evidence="4" id="KW-0418">Kinase</keyword>
<gene>
    <name evidence="4" type="ORF">HNR65_001108</name>
</gene>
<dbReference type="GO" id="GO:0016301">
    <property type="term" value="F:kinase activity"/>
    <property type="evidence" value="ECO:0007669"/>
    <property type="project" value="UniProtKB-KW"/>
</dbReference>
<dbReference type="Proteomes" id="UP000525298">
    <property type="component" value="Unassembled WGS sequence"/>
</dbReference>
<name>A0A7W0HK20_9BACT</name>
<accession>A0A7W0HK20</accession>
<evidence type="ECO:0000313" key="5">
    <source>
        <dbReference type="Proteomes" id="UP000525298"/>
    </source>
</evidence>
<sequence>MAKKEKQAKEKPLEKHTAPELRDIAKELPDVTGASGMNKSELIAVIKKARGIEDSGRKKQSEASVRQIKEKIRELKKKRQEFLENDDRKMADIFRKRISRLKKKTRRAA</sequence>
<dbReference type="AlphaFoldDB" id="A0A7W0HK20"/>
<keyword evidence="5" id="KW-1185">Reference proteome</keyword>
<keyword evidence="4" id="KW-0808">Transferase</keyword>
<dbReference type="SMART" id="SM00959">
    <property type="entry name" value="Rho_N"/>
    <property type="match status" value="1"/>
</dbReference>
<feature type="compositionally biased region" description="Basic and acidic residues" evidence="2">
    <location>
        <begin position="1"/>
        <end position="29"/>
    </location>
</feature>
<dbReference type="InterPro" id="IPR011112">
    <property type="entry name" value="Rho-like_N"/>
</dbReference>
<comment type="caution">
    <text evidence="4">The sequence shown here is derived from an EMBL/GenBank/DDBJ whole genome shotgun (WGS) entry which is preliminary data.</text>
</comment>
<protein>
    <submittedName>
        <fullName evidence="4">Protein-arginine kinase activator protein McsA</fullName>
    </submittedName>
</protein>
<evidence type="ECO:0000259" key="3">
    <source>
        <dbReference type="SMART" id="SM00959"/>
    </source>
</evidence>
<proteinExistence type="predicted"/>
<dbReference type="EMBL" id="JACDUS010000002">
    <property type="protein sequence ID" value="MBA2880790.1"/>
    <property type="molecule type" value="Genomic_DNA"/>
</dbReference>